<evidence type="ECO:0000256" key="3">
    <source>
        <dbReference type="ARBA" id="ARBA00022598"/>
    </source>
</evidence>
<evidence type="ECO:0000256" key="6">
    <source>
        <dbReference type="ARBA" id="ARBA00022840"/>
    </source>
</evidence>
<dbReference type="InterPro" id="IPR007370">
    <property type="entry name" value="Glu_cys_ligase"/>
</dbReference>
<dbReference type="Pfam" id="PF04262">
    <property type="entry name" value="Glu_cys_ligase"/>
    <property type="match status" value="1"/>
</dbReference>
<gene>
    <name evidence="8 11" type="primary">gshA</name>
    <name evidence="11" type="ORF">PROFFT_A_01430</name>
</gene>
<proteinExistence type="inferred from homology"/>
<dbReference type="InterPro" id="IPR006334">
    <property type="entry name" value="Glut_cys_ligase"/>
</dbReference>
<evidence type="ECO:0000256" key="7">
    <source>
        <dbReference type="ARBA" id="ARBA00048819"/>
    </source>
</evidence>
<dbReference type="PANTHER" id="PTHR38761">
    <property type="entry name" value="GLUTAMATE--CYSTEINE LIGASE"/>
    <property type="match status" value="1"/>
</dbReference>
<evidence type="ECO:0000256" key="1">
    <source>
        <dbReference type="ARBA" id="ARBA00005006"/>
    </source>
</evidence>
<keyword evidence="4 8" id="KW-0317">Glutathione biosynthesis</keyword>
<keyword evidence="12" id="KW-1185">Reference proteome</keyword>
<dbReference type="GO" id="GO:0005829">
    <property type="term" value="C:cytosol"/>
    <property type="evidence" value="ECO:0007669"/>
    <property type="project" value="TreeGrafter"/>
</dbReference>
<evidence type="ECO:0000256" key="4">
    <source>
        <dbReference type="ARBA" id="ARBA00022684"/>
    </source>
</evidence>
<evidence type="ECO:0000313" key="11">
    <source>
        <dbReference type="EMBL" id="CAD6508245.1"/>
    </source>
</evidence>
<organism evidence="11 12">
    <name type="scientific">Candidatus Profftia tarda</name>
    <dbReference type="NCBI Taxonomy" id="1177216"/>
    <lineage>
        <taxon>Bacteria</taxon>
        <taxon>Pseudomonadati</taxon>
        <taxon>Pseudomonadota</taxon>
        <taxon>Gammaproteobacteria</taxon>
        <taxon>Enterobacterales</taxon>
        <taxon>Enterobacteriaceae</taxon>
        <taxon>Candidatus Profftia</taxon>
    </lineage>
</organism>
<dbReference type="GO" id="GO:0005524">
    <property type="term" value="F:ATP binding"/>
    <property type="evidence" value="ECO:0007669"/>
    <property type="project" value="UniProtKB-KW"/>
</dbReference>
<evidence type="ECO:0000256" key="5">
    <source>
        <dbReference type="ARBA" id="ARBA00022741"/>
    </source>
</evidence>
<accession>A0A8E4GHQ0</accession>
<feature type="domain" description="Glutamate--cysteine ligase" evidence="10">
    <location>
        <begin position="29"/>
        <end position="395"/>
    </location>
</feature>
<protein>
    <recommendedName>
        <fullName evidence="8">Glutamate--cysteine ligase</fullName>
        <ecNumber evidence="8">6.3.2.2</ecNumber>
    </recommendedName>
    <alternativeName>
        <fullName evidence="8">Gamma-ECS</fullName>
        <shortName evidence="8">GCS</shortName>
    </alternativeName>
    <alternativeName>
        <fullName evidence="8">Gamma-glutamylcysteine synthetase</fullName>
    </alternativeName>
</protein>
<evidence type="ECO:0000256" key="8">
    <source>
        <dbReference type="HAMAP-Rule" id="MF_00578"/>
    </source>
</evidence>
<dbReference type="GO" id="GO:0006750">
    <property type="term" value="P:glutathione biosynthetic process"/>
    <property type="evidence" value="ECO:0007669"/>
    <property type="project" value="UniProtKB-UniRule"/>
</dbReference>
<dbReference type="AlphaFoldDB" id="A0A8E4GHQ0"/>
<dbReference type="GO" id="GO:0004357">
    <property type="term" value="F:glutamate-cysteine ligase activity"/>
    <property type="evidence" value="ECO:0007669"/>
    <property type="project" value="UniProtKB-UniRule"/>
</dbReference>
<name>A0A8E4GHQ0_9ENTR</name>
<dbReference type="UniPathway" id="UPA00142">
    <property type="reaction ID" value="UER00209"/>
</dbReference>
<dbReference type="Proteomes" id="UP000683585">
    <property type="component" value="Chromosome"/>
</dbReference>
<comment type="similarity">
    <text evidence="2 8">Belongs to the glutamate--cysteine ligase type 1 family. Type 1 subfamily.</text>
</comment>
<evidence type="ECO:0000313" key="12">
    <source>
        <dbReference type="Proteomes" id="UP000683585"/>
    </source>
</evidence>
<dbReference type="EMBL" id="LR890047">
    <property type="protein sequence ID" value="CAD6508245.1"/>
    <property type="molecule type" value="Genomic_DNA"/>
</dbReference>
<comment type="pathway">
    <text evidence="1 8 9">Sulfur metabolism; glutathione biosynthesis; glutathione from L-cysteine and L-glutamate: step 1/2.</text>
</comment>
<dbReference type="GO" id="GO:0046872">
    <property type="term" value="F:metal ion binding"/>
    <property type="evidence" value="ECO:0007669"/>
    <property type="project" value="TreeGrafter"/>
</dbReference>
<evidence type="ECO:0000256" key="9">
    <source>
        <dbReference type="RuleBase" id="RU004391"/>
    </source>
</evidence>
<dbReference type="HAMAP" id="MF_00578">
    <property type="entry name" value="Glu_cys_ligase"/>
    <property type="match status" value="1"/>
</dbReference>
<sequence length="542" mass="62066">MYNINVAVLIYYLEVYVIPDFSEGLLWLEEHPNAISMILRGIERETLRVTPEGTLATSGHPLMLGKALTHPWITTDFSESLLEFITPVYSSVDHMLCFLKDIHAYVAHNLGSERMWSMSMPCFIKNEDDIVLAQYGTSNIGKFKTLYREGLKNRYGAIMQMISGVHYNFSLPIEFWQEWVGIEDKKSGKSQISAGYMRLIRNYYRLGWVVPYLFGASPAICSSFLGGRKTNIPLEQKDHIFYLPYATSLRLSGLGYTNKVQDDLSITVNNLPDYIKWLKKAISTPSAEFARLGVKVGGHYRQLNANIFQIENELYSPIRPKCVAKLNESPLDALLRGGIEYIEVRSLDINPFSALGVNADQSRFLDMFLIWCLLADSPEINSDEALYTRENWNRVILEGRKPGQTIIDCNYRRQSLAKIGRDLFANLRRIAEILDSINGNNEYNHVCTILVTGFDDTSLTYSAKVLEEIMAKGFIQFGLELSDLYYQELSSKVLSVHRTNQFQQKKEESIKLQEQIENQCAMSRSIEFAEYLEMHIRPYIGK</sequence>
<dbReference type="PANTHER" id="PTHR38761:SF1">
    <property type="entry name" value="GLUTAMATE--CYSTEINE LIGASE"/>
    <property type="match status" value="1"/>
</dbReference>
<reference evidence="11" key="1">
    <citation type="submission" date="2020-10" db="EMBL/GenBank/DDBJ databases">
        <authorList>
            <person name="Szabo G."/>
        </authorList>
    </citation>
    <scope>NUCLEOTIDE SEQUENCE</scope>
    <source>
        <strain evidence="11">PROFFT</strain>
    </source>
</reference>
<dbReference type="Gene3D" id="3.30.590.20">
    <property type="match status" value="1"/>
</dbReference>
<dbReference type="EC" id="6.3.2.2" evidence="8"/>
<dbReference type="NCBIfam" id="TIGR01434">
    <property type="entry name" value="glu_cys_ligase"/>
    <property type="match status" value="1"/>
</dbReference>
<comment type="catalytic activity">
    <reaction evidence="7 8 9">
        <text>L-cysteine + L-glutamate + ATP = gamma-L-glutamyl-L-cysteine + ADP + phosphate + H(+)</text>
        <dbReference type="Rhea" id="RHEA:13285"/>
        <dbReference type="ChEBI" id="CHEBI:15378"/>
        <dbReference type="ChEBI" id="CHEBI:29985"/>
        <dbReference type="ChEBI" id="CHEBI:30616"/>
        <dbReference type="ChEBI" id="CHEBI:35235"/>
        <dbReference type="ChEBI" id="CHEBI:43474"/>
        <dbReference type="ChEBI" id="CHEBI:58173"/>
        <dbReference type="ChEBI" id="CHEBI:456216"/>
        <dbReference type="EC" id="6.3.2.2"/>
    </reaction>
</comment>
<dbReference type="KEGG" id="ptf:PROFFT_A_01430"/>
<dbReference type="InterPro" id="IPR014746">
    <property type="entry name" value="Gln_synth/guanido_kin_cat_dom"/>
</dbReference>
<keyword evidence="5 8" id="KW-0547">Nucleotide-binding</keyword>
<evidence type="ECO:0000256" key="2">
    <source>
        <dbReference type="ARBA" id="ARBA00008772"/>
    </source>
</evidence>
<keyword evidence="3 8" id="KW-0436">Ligase</keyword>
<dbReference type="SUPFAM" id="SSF55931">
    <property type="entry name" value="Glutamine synthetase/guanido kinase"/>
    <property type="match status" value="1"/>
</dbReference>
<keyword evidence="6 8" id="KW-0067">ATP-binding</keyword>
<evidence type="ECO:0000259" key="10">
    <source>
        <dbReference type="Pfam" id="PF04262"/>
    </source>
</evidence>